<dbReference type="Pfam" id="PF11220">
    <property type="entry name" value="DUF3015"/>
    <property type="match status" value="1"/>
</dbReference>
<sequence>MKLSVKNYFNLIVILGLSHFSINAFAAGSAGCGLGSVVFSGNQWWKQLLAMTTNHMTLSQAFGITSGTSNCASGLFGEIEKQENYMVANFTSLQRETSQGSGDSLNGLASLFGCQPELYSDFAAYAQTHYKTIFNSQEPKTVLSNFRAEIKNENTLSSNCSLINI</sequence>
<dbReference type="RefSeq" id="WP_130609293.1">
    <property type="nucleotide sequence ID" value="NZ_AP019368.1"/>
</dbReference>
<dbReference type="KEGG" id="sbf:JCM31447_18910"/>
<dbReference type="InterPro" id="IPR021383">
    <property type="entry name" value="DUF3015"/>
</dbReference>
<dbReference type="EMBL" id="AP019368">
    <property type="protein sequence ID" value="BBH53448.1"/>
    <property type="molecule type" value="Genomic_DNA"/>
</dbReference>
<proteinExistence type="predicted"/>
<gene>
    <name evidence="2" type="ORF">JCM31447_18910</name>
</gene>
<dbReference type="Proteomes" id="UP000291236">
    <property type="component" value="Chromosome"/>
</dbReference>
<feature type="chain" id="PRO_5020682600" evidence="1">
    <location>
        <begin position="27"/>
        <end position="165"/>
    </location>
</feature>
<evidence type="ECO:0000256" key="1">
    <source>
        <dbReference type="SAM" id="SignalP"/>
    </source>
</evidence>
<dbReference type="PROSITE" id="PS51257">
    <property type="entry name" value="PROKAR_LIPOPROTEIN"/>
    <property type="match status" value="1"/>
</dbReference>
<reference evidence="2 3" key="1">
    <citation type="submission" date="2018-12" db="EMBL/GenBank/DDBJ databases">
        <title>Rubrispira sanarue gen. nov., sp., nov., a member of the order Silvanigrellales, isolated from a brackish lake in Hamamatsu Japan.</title>
        <authorList>
            <person name="Maejima Y."/>
            <person name="Iino T."/>
            <person name="Muraguchi Y."/>
            <person name="Fukuda K."/>
            <person name="Nojiri H."/>
            <person name="Ohkuma M."/>
            <person name="Moriuchi R."/>
            <person name="Dohra H."/>
            <person name="Kimbara K."/>
            <person name="Shintani M."/>
        </authorList>
    </citation>
    <scope>NUCLEOTIDE SEQUENCE [LARGE SCALE GENOMIC DNA]</scope>
    <source>
        <strain evidence="2 3">RF1110005</strain>
    </source>
</reference>
<dbReference type="AlphaFoldDB" id="A0A4P2VLD3"/>
<dbReference type="OrthoDB" id="9784732at2"/>
<keyword evidence="1" id="KW-0732">Signal</keyword>
<name>A0A4P2VLD3_FLUSA</name>
<protein>
    <submittedName>
        <fullName evidence="2">DUF3015 domain-containing protein</fullName>
    </submittedName>
</protein>
<organism evidence="2 3">
    <name type="scientific">Fluviispira sanaruensis</name>
    <dbReference type="NCBI Taxonomy" id="2493639"/>
    <lineage>
        <taxon>Bacteria</taxon>
        <taxon>Pseudomonadati</taxon>
        <taxon>Bdellovibrionota</taxon>
        <taxon>Oligoflexia</taxon>
        <taxon>Silvanigrellales</taxon>
        <taxon>Silvanigrellaceae</taxon>
        <taxon>Fluviispira</taxon>
    </lineage>
</organism>
<accession>A0A4P2VLD3</accession>
<evidence type="ECO:0000313" key="2">
    <source>
        <dbReference type="EMBL" id="BBH53448.1"/>
    </source>
</evidence>
<evidence type="ECO:0000313" key="3">
    <source>
        <dbReference type="Proteomes" id="UP000291236"/>
    </source>
</evidence>
<keyword evidence="3" id="KW-1185">Reference proteome</keyword>
<feature type="signal peptide" evidence="1">
    <location>
        <begin position="1"/>
        <end position="26"/>
    </location>
</feature>